<feature type="region of interest" description="Disordered" evidence="1">
    <location>
        <begin position="88"/>
        <end position="112"/>
    </location>
</feature>
<evidence type="ECO:0000313" key="2">
    <source>
        <dbReference type="EMBL" id="TNN84047.1"/>
    </source>
</evidence>
<dbReference type="Proteomes" id="UP000314294">
    <property type="component" value="Unassembled WGS sequence"/>
</dbReference>
<organism evidence="2 3">
    <name type="scientific">Liparis tanakae</name>
    <name type="common">Tanaka's snailfish</name>
    <dbReference type="NCBI Taxonomy" id="230148"/>
    <lineage>
        <taxon>Eukaryota</taxon>
        <taxon>Metazoa</taxon>
        <taxon>Chordata</taxon>
        <taxon>Craniata</taxon>
        <taxon>Vertebrata</taxon>
        <taxon>Euteleostomi</taxon>
        <taxon>Actinopterygii</taxon>
        <taxon>Neopterygii</taxon>
        <taxon>Teleostei</taxon>
        <taxon>Neoteleostei</taxon>
        <taxon>Acanthomorphata</taxon>
        <taxon>Eupercaria</taxon>
        <taxon>Perciformes</taxon>
        <taxon>Cottioidei</taxon>
        <taxon>Cottales</taxon>
        <taxon>Liparidae</taxon>
        <taxon>Liparis</taxon>
    </lineage>
</organism>
<keyword evidence="3" id="KW-1185">Reference proteome</keyword>
<protein>
    <submittedName>
        <fullName evidence="2">Uncharacterized protein</fullName>
    </submittedName>
</protein>
<dbReference type="EMBL" id="SRLO01000029">
    <property type="protein sequence ID" value="TNN84047.1"/>
    <property type="molecule type" value="Genomic_DNA"/>
</dbReference>
<comment type="caution">
    <text evidence="2">The sequence shown here is derived from an EMBL/GenBank/DDBJ whole genome shotgun (WGS) entry which is preliminary data.</text>
</comment>
<sequence>MAGMMAMSVSLGGIPHDSLQKACHGAATVQPALRFTLPEVAVNMRGQQTDPNKPAKLDSSVAEHEDHWPFPSFILFLLISQIARKCSLPEDEKGRQKRRRRRRRRRKEVVGG</sequence>
<dbReference type="AlphaFoldDB" id="A0A4Z2J1Z8"/>
<accession>A0A4Z2J1Z8</accession>
<gene>
    <name evidence="2" type="ORF">EYF80_005653</name>
</gene>
<reference evidence="2 3" key="1">
    <citation type="submission" date="2019-03" db="EMBL/GenBank/DDBJ databases">
        <title>First draft genome of Liparis tanakae, snailfish: a comprehensive survey of snailfish specific genes.</title>
        <authorList>
            <person name="Kim W."/>
            <person name="Song I."/>
            <person name="Jeong J.-H."/>
            <person name="Kim D."/>
            <person name="Kim S."/>
            <person name="Ryu S."/>
            <person name="Song J.Y."/>
            <person name="Lee S.K."/>
        </authorList>
    </citation>
    <scope>NUCLEOTIDE SEQUENCE [LARGE SCALE GENOMIC DNA]</scope>
    <source>
        <tissue evidence="2">Muscle</tissue>
    </source>
</reference>
<proteinExistence type="predicted"/>
<evidence type="ECO:0000313" key="3">
    <source>
        <dbReference type="Proteomes" id="UP000314294"/>
    </source>
</evidence>
<name>A0A4Z2J1Z8_9TELE</name>
<feature type="compositionally biased region" description="Basic residues" evidence="1">
    <location>
        <begin position="95"/>
        <end position="112"/>
    </location>
</feature>
<evidence type="ECO:0000256" key="1">
    <source>
        <dbReference type="SAM" id="MobiDB-lite"/>
    </source>
</evidence>